<reference evidence="6 7" key="1">
    <citation type="submission" date="2024-02" db="EMBL/GenBank/DDBJ databases">
        <title>De novo assembly and annotation of 12 fungi associated with fruit tree decline syndrome in Ontario, Canada.</title>
        <authorList>
            <person name="Sulman M."/>
            <person name="Ellouze W."/>
            <person name="Ilyukhin E."/>
        </authorList>
    </citation>
    <scope>NUCLEOTIDE SEQUENCE [LARGE SCALE GENOMIC DNA]</scope>
    <source>
        <strain evidence="6 7">M42-189</strain>
    </source>
</reference>
<organism evidence="6 7">
    <name type="scientific">Paraconiothyrium brasiliense</name>
    <dbReference type="NCBI Taxonomy" id="300254"/>
    <lineage>
        <taxon>Eukaryota</taxon>
        <taxon>Fungi</taxon>
        <taxon>Dikarya</taxon>
        <taxon>Ascomycota</taxon>
        <taxon>Pezizomycotina</taxon>
        <taxon>Dothideomycetes</taxon>
        <taxon>Pleosporomycetidae</taxon>
        <taxon>Pleosporales</taxon>
        <taxon>Massarineae</taxon>
        <taxon>Didymosphaeriaceae</taxon>
        <taxon>Paraconiothyrium</taxon>
    </lineage>
</organism>
<dbReference type="InterPro" id="IPR036736">
    <property type="entry name" value="ACP-like_sf"/>
</dbReference>
<dbReference type="CDD" id="cd05918">
    <property type="entry name" value="A_NRPS_SidN3_like"/>
    <property type="match status" value="3"/>
</dbReference>
<evidence type="ECO:0000256" key="3">
    <source>
        <dbReference type="ARBA" id="ARBA00022598"/>
    </source>
</evidence>
<dbReference type="InterPro" id="IPR009081">
    <property type="entry name" value="PP-bd_ACP"/>
</dbReference>
<dbReference type="InterPro" id="IPR020806">
    <property type="entry name" value="PKS_PP-bd"/>
</dbReference>
<dbReference type="InterPro" id="IPR045851">
    <property type="entry name" value="AMP-bd_C_sf"/>
</dbReference>
<dbReference type="EMBL" id="JAKJXO020000004">
    <property type="protein sequence ID" value="KAL1606838.1"/>
    <property type="molecule type" value="Genomic_DNA"/>
</dbReference>
<dbReference type="Proteomes" id="UP001521785">
    <property type="component" value="Unassembled WGS sequence"/>
</dbReference>
<dbReference type="InterPro" id="IPR020845">
    <property type="entry name" value="AMP-binding_CS"/>
</dbReference>
<evidence type="ECO:0000259" key="5">
    <source>
        <dbReference type="PROSITE" id="PS50075"/>
    </source>
</evidence>
<keyword evidence="3" id="KW-0436">Ligase</keyword>
<dbReference type="InterPro" id="IPR001242">
    <property type="entry name" value="Condensation_dom"/>
</dbReference>
<dbReference type="Gene3D" id="1.10.1200.10">
    <property type="entry name" value="ACP-like"/>
    <property type="match status" value="3"/>
</dbReference>
<keyword evidence="7" id="KW-1185">Reference proteome</keyword>
<dbReference type="PROSITE" id="PS00455">
    <property type="entry name" value="AMP_BINDING"/>
    <property type="match status" value="3"/>
</dbReference>
<comment type="similarity">
    <text evidence="4">Belongs to the NRP synthetase family.</text>
</comment>
<dbReference type="InterPro" id="IPR023213">
    <property type="entry name" value="CAT-like_dom_sf"/>
</dbReference>
<dbReference type="PROSITE" id="PS00012">
    <property type="entry name" value="PHOSPHOPANTETHEINE"/>
    <property type="match status" value="3"/>
</dbReference>
<comment type="caution">
    <text evidence="6">The sequence shown here is derived from an EMBL/GenBank/DDBJ whole genome shotgun (WGS) entry which is preliminary data.</text>
</comment>
<dbReference type="NCBIfam" id="NF003417">
    <property type="entry name" value="PRK04813.1"/>
    <property type="match status" value="3"/>
</dbReference>
<gene>
    <name evidence="6" type="ORF">SLS60_004247</name>
</gene>
<keyword evidence="1" id="KW-0596">Phosphopantetheine</keyword>
<evidence type="ECO:0000313" key="6">
    <source>
        <dbReference type="EMBL" id="KAL1606838.1"/>
    </source>
</evidence>
<dbReference type="NCBIfam" id="TIGR01733">
    <property type="entry name" value="AA-adenyl-dom"/>
    <property type="match status" value="3"/>
</dbReference>
<evidence type="ECO:0000256" key="4">
    <source>
        <dbReference type="ARBA" id="ARBA00029454"/>
    </source>
</evidence>
<feature type="domain" description="Carrier" evidence="5">
    <location>
        <begin position="3617"/>
        <end position="3693"/>
    </location>
</feature>
<dbReference type="SMART" id="SM00823">
    <property type="entry name" value="PKS_PP"/>
    <property type="match status" value="3"/>
</dbReference>
<dbReference type="Pfam" id="PF00550">
    <property type="entry name" value="PP-binding"/>
    <property type="match status" value="3"/>
</dbReference>
<protein>
    <submittedName>
        <fullName evidence="6">NRPS</fullName>
    </submittedName>
</protein>
<sequence length="4248" mass="472581">MQLGIALKMTDILRSKTISNMAQAAKSIGNTQQQHVEISEKLFELSPIQQMFEEMGGIPDIRFNQSFYLRVNRPITHENLEKAIATIVERHPMLRAQYIKTVEGKWQQSVQRNAQGRYYTASHDLRRSSLAVSVMERAQHRIRPETGPLFSVDLLNVSGDGQFLYLVAHHLVIDLVSWRIIFQDLELLLLGRSLPISDSLPFQSWLALQTTHASSLDVNTVLPFRIQSSDFAYWDMEGKANIYADVERHEFSLTKDVSMRLLEQCHIALGTEPVELLLAALFHSFAIVFPDRATPTIFSEGHGREPYNPSLDVSNTVGWFTTMSPLHVSVSGDSVIDIVRRTKDVRRSITRNGFDYFASRYLTAQGREAFGKSGPMEVLFNYLGQFQGLERDDSLLHQQALPEGAIQSDFDEKLNRFALFEISATVLQGIVSFQFLYNRRMARKADVLRWAGTCAQSLNDITDLLPTMASEKTLIDFPLVPLTYEALQGFQETILPDLGLSSLDDVEDLYPLTPMQNGLILSQTRNPDTYKTSFTFKVTSNRSGRIDERRLLEAWQRVVNSHAMLRTVFTDRIFTNGVFYQLVLAKSKANTLLLNCDIDEEAVSLLANYPALEYNDSAPPHRLIACQIKSGSVFFKFDASHALVDADSVGILLRDLSQAYQAQQPLSVGPPYSEYIKYLDSRPMEISVKYWSDYLHRVVPCYLPMINDVQGTVSCLRSIHLSLGNLSSLMRKFCATCSVTMPSVFHLAWSIVLCLYTGAEDVTYGYLVSGRDVAVPGITKTIGPFINMMVSRTCLSPSATISALVQKKQSEYAAGIEHQACSLAQIQHALSLSDQPLFNTMISIQALGNKKTSDELTLSFEGVGSHDPTEYDISLGIYSDNENAEAHFGYWADRLSDWHADNVAQTFKKVLKQLLSNPWGNIDSVRQLSERDVRQVQLWTPLQRPGSSALVHMLFADQAARSPKSIAIESFEGKITYSELEDISTRFSRHLIDLGVRPGTVVPFCFPKSAWAIVSMLAILKAGGTGLPLSPDHPLDRVRILVEDCSATLIVCAPDQARRLSALRLTLIPFSQSHASALPKTSVSITVDPESSAFLIYTSGSTGLPKGVMISHRAITTNVPEIAQTWGWASNSRILQFIAYTFDPMLGDIFGALFTGACLCVISDNDRMKDITPVINSMKISHIVLTPSLARTLQPEKLTSLKSLVCGGEAITERDIEMWKGHVELINAYGPTEATIAVTSLHYSRRGTSDPRNIGRPLRFSSLWVADPDDIKMPVPIGAVGELLIGGQTLANGYLNDEEKTKKAFVKAPKWTGLGDSIVYRTGDLVRWAFDGTIHFVGRKDTQIKIRGQRVEAGEVESTIKAKLPGLKDVAVVLTAPRNRSMDPVLTAFLSWSTELEPQTDSLLASLTEPLASKLMALDTKLADALPSYMIPAMYIPIQYIPLTVSGKTDVFRLQSLVSSLSEPDLAHFSLSDGPKQQPSSRIEKKLQQIWSEVLDLEREQIGLNDSFFRSGGDSLSAIQLTSRASRDDIHLTIALIFQNPKLSDMAAAAEDLSSQTIYDQLQEQFGISKETVQDLYPSTPLQESLMLLSMKTPGSYRLRRAWTLPASVNVDIFKKAVSLVVLKEPILRTRIVNLESIGSMQVVMKEHINITEVLSEAEFWGLERRLTMSYGQPLLKCCILQHSDEAPKFLLAMHHVLYDEWSINLLLNSIESVYQEVIQEKAISSKVASSSLSDFVDYVAQSNENEAKAYWKAQLSGAAPVNFPRLPSASYQRKNQSLSTHLKLPTKQSTPYELPVLLKAAWSIIVARYSGADDVTFGLTVQGRNVPVEGIDAIMGPTLATVPLRMHIDWNASIEQFISSVSDQASDMKAFEHVGLQRIAQSTPEADSACDFQHLLVIHERKPTAASEDFWIKTSLGQIEELSSYPLTLQLYLNGSSVEVAVSYDEMVLDAHQLKLILANFEQTLGQLVTASLDRPLKFLNLLGNNDQRAIMKLNRTIPAGLETRIDQLFEIQRVARPKAEAVHSWDTQFTYQQLYEHAIRLAHHLQALGVGPEVLVPLCFDKSAWTIVAQLGVLYAGGAFVVMDATHPVQRLQQIIRDTKAHLVLASASREGLCRTIAPQVVLISPETITAFPSKASPPLNKATSRNTAYVLFTSGSTGKPKGVVMEHRAVCTAAMEQGKRINMDSSSRVLQYASYAFDSTILETFHTLLHGGCICPLSQEQRLNDIVDGINQLQANWAFFTPSLARTLEPEQVPCLKTVVLGGEVLGIDNIEIWANRTYLANGYGPTETCVFSSILDHVTDSDRPDNIGRAVGGANWVVDAHDTNVLVPVGAVGELLIEGPTVARGYLNDSGKTEEAFIKRPMWLDESLLGRPVERVYKTGDLATLRPDGTVLYIGRKDTQVKIRGQRVELGEIEHHLKRRLPQLAHVAVDQVSLPHRNNTKVLAAFFCRDRKEKEGKPETRRIDSELYSDLMALTSTLTDILPVYMIPTMFILLASMPLSSSGKTDRRRLHAVAENLTDEETTHFFLADVERRSPISKVEKKMQSMWANVLNIPVESIGCDDSFVRLGGDSLSAMKLVALARKAGISIRVDHIFRNPTLSAMSSITTTFKEEVTKARKPFSLLRGQEPLEAILEKLEKAYNIPRISVQDIYPTSSLQEGLMVLSARQPGTYNFQWDTVLPSSVDPERFQRAWQTCVKRNTILRTRIVYTELSGSLQVVLNDESQWTTTGSLEDYLRADKLDIMDYGKSLTRWAIIGDHNGKTHFVWSAHHSIYDGWALPLVLQEVARIYHASDISLLPSPPPYARFIEYLESRDRGAEFAYWHSQYPPGEALSNFPPIQSSAIQPLANVTVTKDIEFTLGNASTSGFTTSTLIRAAWAIVLSRYGEVNDALFGALLAGRNVPIKDIASMTGPTITTVPVHIQVSPDQTVHAFLDDVQRQAVEMMPYEHTGLQHIKLFTRETQEACNFQNLLVIQPKQESDEAHDLWRTGNTIDFAFDEFLTYPLVFQVVLGNTLGLTLKLDDRLLSAERGQRMLEHFSHVIQQLSEADKRTLADIDITSPLDFAELQQWNDPTSSVFKPSTMKTVHNLITDQARLSPNSAAVCSWDDNFTYSEIDTLSSRVATHLRKLGVHLETYVLLCFDKSAWAIIAMLGTLKAGAAYVAVDPTHPADRKAFIARDVSATVAVTSPQHQHMFNFLVEHVVGIDKASVHGFALNTTLPSVPPSNPAFVVFTSGSTGTPKGIVMEHGSFSAGAFYHAPALNISCNARVLQFAAYTYDVSMGEIFSTLMHGGCVCVPTEEERLSNLAGAINSMSANWLFLTPTVASLLNPASVPTLQYLVLGGEHATTVNIQSWAEHVHLTNSYGPAECAIWTNHAPGLKRDADPSNIGRRIGSLLWIVEADNHDKLTPAGCVGELVVESHSLARGYLNDPAKTAAAFITAPKWAGAGRRMYKTGDLAKYNFDGTMSIVGRKDNQVKLNGQRMELGEVEHHLWADEEVDKVMAIVPATGPCKKQLVSVLSLRHINKTLEGTDFVLVNKNQKVEVGSQISRLREKIGSKLPRYMVPTIWIVLEDLPLNTSGKLDRRRVSEWIQEMDDEKHRSAIELAQSDKIMREPSNKFESSIRRLWSKVLGVGEETLSMDDNFLQLGGDSISAVRLTAAARQEGITLLVREIFQKPVLSAMSAAAKWEEVVDQVAYEPFSVFTREQQKAALEQVAEKASQPVENIEDVLEATDYQSWTLAAGHLRTRGYMNYFGIRFDTKLDIKELKKACLSVIARHPILRTVLVVQDQRLLQVVLKQYEPEYTCYEHHDESRDEAVPRALIEKDMERPVILGHGIMRFILVKLRDNRHRLVLRISHAQYDGISLPSILQDIKAAYEGIALSNSKPYSSFIYNVRNEGTRRSETFWSALLKDSHMTNVLRHKRVPYKNPVNRMFSRTVTPSFLNTQGVTFATTVKAAWALVLSSLALTPDTVFGQVVSGRNGSLAGIQDVVGPCMNIIPVRVQLQLTWTNSDLLHFVQDQHLASMPHENFGMRQIIERCTNWPKATRFSSILQHTNFGKQFFGEVLSASAGSEMTGYSPPHDVADVWIWTAPVSEGMFSVDLTFADGVVEDEIAQLMLDMLCKNIEDISVNQDTRILLPSGSAAQIPIAYDEEKAKAKYFAKVEPQAALSITGVEEIVARAWEEVFGAGASEDQDLEWWDIRGDLMAAVLLAEFYSKATGADVSVESVIENGSKNQQIRLLGGE</sequence>
<evidence type="ECO:0000256" key="2">
    <source>
        <dbReference type="ARBA" id="ARBA00022553"/>
    </source>
</evidence>
<proteinExistence type="inferred from homology"/>
<feature type="domain" description="Carrier" evidence="5">
    <location>
        <begin position="1478"/>
        <end position="1554"/>
    </location>
</feature>
<dbReference type="InterPro" id="IPR010071">
    <property type="entry name" value="AA_adenyl_dom"/>
</dbReference>
<dbReference type="SUPFAM" id="SSF52777">
    <property type="entry name" value="CoA-dependent acyltransferases"/>
    <property type="match status" value="10"/>
</dbReference>
<name>A0ABR3RRH0_9PLEO</name>
<dbReference type="Gene3D" id="3.30.300.30">
    <property type="match status" value="3"/>
</dbReference>
<feature type="domain" description="Carrier" evidence="5">
    <location>
        <begin position="2538"/>
        <end position="2614"/>
    </location>
</feature>
<dbReference type="Pfam" id="PF00501">
    <property type="entry name" value="AMP-binding"/>
    <property type="match status" value="3"/>
</dbReference>
<evidence type="ECO:0000313" key="7">
    <source>
        <dbReference type="Proteomes" id="UP001521785"/>
    </source>
</evidence>
<dbReference type="InterPro" id="IPR000873">
    <property type="entry name" value="AMP-dep_synth/lig_dom"/>
</dbReference>
<dbReference type="PROSITE" id="PS50075">
    <property type="entry name" value="CARRIER"/>
    <property type="match status" value="3"/>
</dbReference>
<dbReference type="InterPro" id="IPR006162">
    <property type="entry name" value="Ppantetheine_attach_site"/>
</dbReference>
<dbReference type="CDD" id="cd19534">
    <property type="entry name" value="E_NRPS"/>
    <property type="match status" value="1"/>
</dbReference>
<dbReference type="Gene3D" id="3.40.50.12780">
    <property type="entry name" value="N-terminal domain of ligase-like"/>
    <property type="match status" value="3"/>
</dbReference>
<keyword evidence="2" id="KW-0597">Phosphoprotein</keyword>
<dbReference type="PANTHER" id="PTHR45527:SF1">
    <property type="entry name" value="FATTY ACID SYNTHASE"/>
    <property type="match status" value="1"/>
</dbReference>
<dbReference type="CDD" id="cd19542">
    <property type="entry name" value="CT_NRPS-like"/>
    <property type="match status" value="2"/>
</dbReference>
<dbReference type="Gene3D" id="3.30.559.10">
    <property type="entry name" value="Chloramphenicol acetyltransferase-like domain"/>
    <property type="match status" value="5"/>
</dbReference>
<evidence type="ECO:0000256" key="1">
    <source>
        <dbReference type="ARBA" id="ARBA00022450"/>
    </source>
</evidence>
<dbReference type="Gene3D" id="3.30.559.30">
    <property type="entry name" value="Nonribosomal peptide synthetase, condensation domain"/>
    <property type="match status" value="5"/>
</dbReference>
<accession>A0ABR3RRH0</accession>
<dbReference type="SUPFAM" id="SSF47336">
    <property type="entry name" value="ACP-like"/>
    <property type="match status" value="3"/>
</dbReference>
<dbReference type="CDD" id="cd19545">
    <property type="entry name" value="FUM14_C_NRPS-like"/>
    <property type="match status" value="2"/>
</dbReference>
<dbReference type="PANTHER" id="PTHR45527">
    <property type="entry name" value="NONRIBOSOMAL PEPTIDE SYNTHETASE"/>
    <property type="match status" value="1"/>
</dbReference>
<dbReference type="SUPFAM" id="SSF56801">
    <property type="entry name" value="Acetyl-CoA synthetase-like"/>
    <property type="match status" value="3"/>
</dbReference>
<dbReference type="Pfam" id="PF00668">
    <property type="entry name" value="Condensation"/>
    <property type="match status" value="5"/>
</dbReference>
<dbReference type="InterPro" id="IPR042099">
    <property type="entry name" value="ANL_N_sf"/>
</dbReference>